<dbReference type="Proteomes" id="UP001153292">
    <property type="component" value="Chromosome 16"/>
</dbReference>
<keyword evidence="18" id="KW-1185">Reference proteome</keyword>
<evidence type="ECO:0000256" key="8">
    <source>
        <dbReference type="ARBA" id="ARBA00022723"/>
    </source>
</evidence>
<evidence type="ECO:0000256" key="1">
    <source>
        <dbReference type="ARBA" id="ARBA00000928"/>
    </source>
</evidence>
<evidence type="ECO:0000256" key="9">
    <source>
        <dbReference type="ARBA" id="ARBA00022801"/>
    </source>
</evidence>
<sequence length="530" mass="61651">MFRTLPLVRFSTQLSQLVPCVRVSIRLVNNFSPITKSKHAIEQMDYIKSAVSSDEIDWPTVRSNTLQIPGSVNEKNLDAIFLKAMINAKQFDAALSYVEYLKRINTEFNLGCTNSILFLFYEIGKINELTIEQKSFILNSYESLYEKYKVLDSMTCDRLLHALCVIHEWKKALKVLDDLCLSSRPSHSSYSTLVATLFDNNKKGEALKLIERSICDSRPLQTIAYLAWINYILKKYKQNQTKLKYLEEIFWHIFDNSVIINEETAQKIQDVYTSLGWNANVTKIAKVDGQCSYCREKLDCLKIGEEEFLTLQKNIKDKLIVGSDLFLKTTPQELDKFLNFIHKMAPFDIVLDALNIAYVARKGAFERVNLLSTVVDYFTNRNKKILLLGRKHMLYWPKKVMSDIMSKTCYFFTDDLTQDDPYFITAAVLSGMNTDIVSKDLLRGHRFLLKDKKLALAFRRWQWQHQWMVFINNRKKLIIQPPLQFTPCAQKKDNAWHLPFEKEDATTQMHMNDGTPDLNSWLCLRPPVTQ</sequence>
<evidence type="ECO:0000256" key="2">
    <source>
        <dbReference type="ARBA" id="ARBA00001946"/>
    </source>
</evidence>
<protein>
    <recommendedName>
        <fullName evidence="14">Mitochondrial ribonuclease P catalytic subunit</fullName>
        <ecNumber evidence="5">3.1.26.5</ecNumber>
    </recommendedName>
    <alternativeName>
        <fullName evidence="15">Mitochondrial ribonuclease P protein 3</fullName>
    </alternativeName>
</protein>
<dbReference type="PANTHER" id="PTHR13547:SF1">
    <property type="entry name" value="MITOCHONDRIAL RIBONUCLEASE P CATALYTIC SUBUNIT"/>
    <property type="match status" value="1"/>
</dbReference>
<name>A0ABN8AZ48_CHISP</name>
<evidence type="ECO:0000256" key="12">
    <source>
        <dbReference type="ARBA" id="ARBA00022946"/>
    </source>
</evidence>
<dbReference type="EC" id="3.1.26.5" evidence="5"/>
<evidence type="ECO:0000256" key="13">
    <source>
        <dbReference type="ARBA" id="ARBA00023128"/>
    </source>
</evidence>
<evidence type="ECO:0000256" key="3">
    <source>
        <dbReference type="ARBA" id="ARBA00004173"/>
    </source>
</evidence>
<dbReference type="InterPro" id="IPR031595">
    <property type="entry name" value="PRORP_C"/>
</dbReference>
<evidence type="ECO:0000256" key="14">
    <source>
        <dbReference type="ARBA" id="ARBA00044536"/>
    </source>
</evidence>
<dbReference type="Pfam" id="PF16953">
    <property type="entry name" value="PRORP"/>
    <property type="match status" value="1"/>
</dbReference>
<keyword evidence="12" id="KW-0809">Transit peptide</keyword>
<keyword evidence="13" id="KW-0496">Mitochondrion</keyword>
<comment type="similarity">
    <text evidence="4">Belongs to the PPR family. P subfamily.</text>
</comment>
<dbReference type="InterPro" id="IPR033495">
    <property type="entry name" value="MRPP3_PIN_dom"/>
</dbReference>
<feature type="domain" description="PRORP" evidence="16">
    <location>
        <begin position="288"/>
        <end position="523"/>
    </location>
</feature>
<keyword evidence="7" id="KW-0540">Nuclease</keyword>
<dbReference type="EMBL" id="OU963909">
    <property type="protein sequence ID" value="CAH0400030.1"/>
    <property type="molecule type" value="Genomic_DNA"/>
</dbReference>
<accession>A0ABN8AZ48</accession>
<evidence type="ECO:0000313" key="17">
    <source>
        <dbReference type="EMBL" id="CAH0400030.1"/>
    </source>
</evidence>
<comment type="subcellular location">
    <subcellularLocation>
        <location evidence="3">Mitochondrion</location>
    </subcellularLocation>
</comment>
<evidence type="ECO:0000256" key="4">
    <source>
        <dbReference type="ARBA" id="ARBA00007626"/>
    </source>
</evidence>
<evidence type="ECO:0000256" key="7">
    <source>
        <dbReference type="ARBA" id="ARBA00022722"/>
    </source>
</evidence>
<gene>
    <name evidence="17" type="ORF">CHILSU_LOCUS3212</name>
</gene>
<evidence type="ECO:0000259" key="16">
    <source>
        <dbReference type="Pfam" id="PF16953"/>
    </source>
</evidence>
<keyword evidence="11" id="KW-0460">Magnesium</keyword>
<dbReference type="Gene3D" id="3.40.50.11980">
    <property type="match status" value="1"/>
</dbReference>
<reference evidence="17" key="1">
    <citation type="submission" date="2021-12" db="EMBL/GenBank/DDBJ databases">
        <authorList>
            <person name="King R."/>
        </authorList>
    </citation>
    <scope>NUCLEOTIDE SEQUENCE</scope>
</reference>
<keyword evidence="8" id="KW-0479">Metal-binding</keyword>
<dbReference type="PANTHER" id="PTHR13547">
    <property type="match status" value="1"/>
</dbReference>
<proteinExistence type="inferred from homology"/>
<comment type="catalytic activity">
    <reaction evidence="1">
        <text>Endonucleolytic cleavage of RNA, removing 5'-extranucleotides from tRNA precursor.</text>
        <dbReference type="EC" id="3.1.26.5"/>
    </reaction>
</comment>
<dbReference type="CDD" id="cd18718">
    <property type="entry name" value="PIN_PRORP"/>
    <property type="match status" value="1"/>
</dbReference>
<evidence type="ECO:0000256" key="10">
    <source>
        <dbReference type="ARBA" id="ARBA00022833"/>
    </source>
</evidence>
<evidence type="ECO:0000256" key="11">
    <source>
        <dbReference type="ARBA" id="ARBA00022842"/>
    </source>
</evidence>
<organism evidence="17 18">
    <name type="scientific">Chilo suppressalis</name>
    <name type="common">Asiatic rice borer moth</name>
    <dbReference type="NCBI Taxonomy" id="168631"/>
    <lineage>
        <taxon>Eukaryota</taxon>
        <taxon>Metazoa</taxon>
        <taxon>Ecdysozoa</taxon>
        <taxon>Arthropoda</taxon>
        <taxon>Hexapoda</taxon>
        <taxon>Insecta</taxon>
        <taxon>Pterygota</taxon>
        <taxon>Neoptera</taxon>
        <taxon>Endopterygota</taxon>
        <taxon>Lepidoptera</taxon>
        <taxon>Glossata</taxon>
        <taxon>Ditrysia</taxon>
        <taxon>Pyraloidea</taxon>
        <taxon>Crambidae</taxon>
        <taxon>Crambinae</taxon>
        <taxon>Chilo</taxon>
    </lineage>
</organism>
<evidence type="ECO:0000256" key="6">
    <source>
        <dbReference type="ARBA" id="ARBA00022694"/>
    </source>
</evidence>
<evidence type="ECO:0000256" key="15">
    <source>
        <dbReference type="ARBA" id="ARBA00044559"/>
    </source>
</evidence>
<evidence type="ECO:0000313" key="18">
    <source>
        <dbReference type="Proteomes" id="UP001153292"/>
    </source>
</evidence>
<comment type="cofactor">
    <cofactor evidence="2">
        <name>Mg(2+)</name>
        <dbReference type="ChEBI" id="CHEBI:18420"/>
    </cofactor>
</comment>
<dbReference type="Gene3D" id="1.25.40.10">
    <property type="entry name" value="Tetratricopeptide repeat domain"/>
    <property type="match status" value="1"/>
</dbReference>
<keyword evidence="6" id="KW-0819">tRNA processing</keyword>
<dbReference type="InterPro" id="IPR011990">
    <property type="entry name" value="TPR-like_helical_dom_sf"/>
</dbReference>
<keyword evidence="9" id="KW-0378">Hydrolase</keyword>
<evidence type="ECO:0000256" key="5">
    <source>
        <dbReference type="ARBA" id="ARBA00012179"/>
    </source>
</evidence>
<keyword evidence="10" id="KW-0862">Zinc</keyword>